<dbReference type="AlphaFoldDB" id="A0A7S1YUF1"/>
<feature type="compositionally biased region" description="Acidic residues" evidence="1">
    <location>
        <begin position="116"/>
        <end position="130"/>
    </location>
</feature>
<feature type="compositionally biased region" description="Basic residues" evidence="1">
    <location>
        <begin position="371"/>
        <end position="384"/>
    </location>
</feature>
<feature type="compositionally biased region" description="Polar residues" evidence="1">
    <location>
        <begin position="22"/>
        <end position="42"/>
    </location>
</feature>
<feature type="compositionally biased region" description="Polar residues" evidence="1">
    <location>
        <begin position="150"/>
        <end position="170"/>
    </location>
</feature>
<organism evidence="3">
    <name type="scientific">Ditylum brightwellii</name>
    <dbReference type="NCBI Taxonomy" id="49249"/>
    <lineage>
        <taxon>Eukaryota</taxon>
        <taxon>Sar</taxon>
        <taxon>Stramenopiles</taxon>
        <taxon>Ochrophyta</taxon>
        <taxon>Bacillariophyta</taxon>
        <taxon>Mediophyceae</taxon>
        <taxon>Lithodesmiophycidae</taxon>
        <taxon>Lithodesmiales</taxon>
        <taxon>Lithodesmiaceae</taxon>
        <taxon>Ditylum</taxon>
    </lineage>
</organism>
<feature type="region of interest" description="Disordered" evidence="1">
    <location>
        <begin position="1"/>
        <end position="175"/>
    </location>
</feature>
<dbReference type="InterPro" id="IPR036236">
    <property type="entry name" value="Znf_C2H2_sf"/>
</dbReference>
<feature type="domain" description="U1-type" evidence="2">
    <location>
        <begin position="302"/>
        <end position="336"/>
    </location>
</feature>
<dbReference type="SUPFAM" id="SSF57667">
    <property type="entry name" value="beta-beta-alpha zinc fingers"/>
    <property type="match status" value="1"/>
</dbReference>
<feature type="region of interest" description="Disordered" evidence="1">
    <location>
        <begin position="321"/>
        <end position="384"/>
    </location>
</feature>
<reference evidence="3" key="1">
    <citation type="submission" date="2021-01" db="EMBL/GenBank/DDBJ databases">
        <authorList>
            <person name="Corre E."/>
            <person name="Pelletier E."/>
            <person name="Niang G."/>
            <person name="Scheremetjew M."/>
            <person name="Finn R."/>
            <person name="Kale V."/>
            <person name="Holt S."/>
            <person name="Cochrane G."/>
            <person name="Meng A."/>
            <person name="Brown T."/>
            <person name="Cohen L."/>
        </authorList>
    </citation>
    <scope>NUCLEOTIDE SEQUENCE</scope>
    <source>
        <strain evidence="3">Pop2</strain>
    </source>
</reference>
<dbReference type="Pfam" id="PF12874">
    <property type="entry name" value="zf-met"/>
    <property type="match status" value="1"/>
</dbReference>
<protein>
    <recommendedName>
        <fullName evidence="2">U1-type domain-containing protein</fullName>
    </recommendedName>
</protein>
<dbReference type="GO" id="GO:0008270">
    <property type="term" value="F:zinc ion binding"/>
    <property type="evidence" value="ECO:0007669"/>
    <property type="project" value="InterPro"/>
</dbReference>
<dbReference type="InterPro" id="IPR013087">
    <property type="entry name" value="Znf_C2H2_type"/>
</dbReference>
<accession>A0A7S1YUF1</accession>
<feature type="compositionally biased region" description="Polar residues" evidence="1">
    <location>
        <begin position="360"/>
        <end position="369"/>
    </location>
</feature>
<sequence length="410" mass="45983">MKREKEQLSYLYPSGPAPTLSRHCSSNKRVQQRAPTHTMSMQQRKDLDEDDTQVNDVPFAEMMRRRRKSEVVSASNQNDSASKELAGDGDTGGNSVVPVDVDEEIRKLEEELANTSDDDSDSSTDDDDNSSSEAQHNGRGRVSFGAATLMNRNDSPCSPTSMAETNNTGSDPVGNSVICLSTVGNDRIEPLPASALPSNAPRKLKGVDSGAVTEKSKKKRKKRKSTDTDSDNEEQGTFTKRTKDNAEELRKVAAEKLNEYVPRSCEKMPFFCRICRVQSANEREFRNHFKTQEHKIAASVHQKATYCKLCRKQLTSVIQMKEHLGSRPHKERLDRMSSRGKGRMGEARGNHGRSTRENKGTNSSGQSSRPYARHQGSHKDKPFRRQVNTMYQNKSMHQNNQEGSGRQWCL</sequence>
<dbReference type="GO" id="GO:0003676">
    <property type="term" value="F:nucleic acid binding"/>
    <property type="evidence" value="ECO:0007669"/>
    <property type="project" value="InterPro"/>
</dbReference>
<evidence type="ECO:0000313" key="3">
    <source>
        <dbReference type="EMBL" id="CAD9319548.1"/>
    </source>
</evidence>
<proteinExistence type="predicted"/>
<feature type="domain" description="U1-type" evidence="2">
    <location>
        <begin position="267"/>
        <end position="301"/>
    </location>
</feature>
<feature type="compositionally biased region" description="Basic and acidic residues" evidence="1">
    <location>
        <begin position="331"/>
        <end position="359"/>
    </location>
</feature>
<evidence type="ECO:0000259" key="2">
    <source>
        <dbReference type="SMART" id="SM00451"/>
    </source>
</evidence>
<gene>
    <name evidence="3" type="ORF">DBRI1063_LOCUS5479</name>
</gene>
<feature type="region of interest" description="Disordered" evidence="1">
    <location>
        <begin position="190"/>
        <end position="244"/>
    </location>
</feature>
<dbReference type="EMBL" id="HBGN01008541">
    <property type="protein sequence ID" value="CAD9319548.1"/>
    <property type="molecule type" value="Transcribed_RNA"/>
</dbReference>
<dbReference type="Gene3D" id="3.30.160.60">
    <property type="entry name" value="Classic Zinc Finger"/>
    <property type="match status" value="1"/>
</dbReference>
<dbReference type="SMART" id="SM00451">
    <property type="entry name" value="ZnF_U1"/>
    <property type="match status" value="2"/>
</dbReference>
<feature type="compositionally biased region" description="Low complexity" evidence="1">
    <location>
        <begin position="190"/>
        <end position="201"/>
    </location>
</feature>
<dbReference type="InterPro" id="IPR003604">
    <property type="entry name" value="Matrin/U1-like-C_Znf_C2H2"/>
</dbReference>
<name>A0A7S1YUF1_9STRA</name>
<evidence type="ECO:0000256" key="1">
    <source>
        <dbReference type="SAM" id="MobiDB-lite"/>
    </source>
</evidence>